<dbReference type="InterPro" id="IPR015500">
    <property type="entry name" value="Peptidase_S8_subtilisin-rel"/>
</dbReference>
<comment type="caution">
    <text evidence="9">The sequence shown here is derived from an EMBL/GenBank/DDBJ whole genome shotgun (WGS) entry which is preliminary data.</text>
</comment>
<gene>
    <name evidence="9" type="ORF">ABCQ75_05775</name>
</gene>
<keyword evidence="3 5" id="KW-0378">Hydrolase</keyword>
<evidence type="ECO:0000256" key="7">
    <source>
        <dbReference type="SAM" id="MobiDB-lite"/>
    </source>
</evidence>
<dbReference type="CDD" id="cd07480">
    <property type="entry name" value="Peptidases_S8_12"/>
    <property type="match status" value="1"/>
</dbReference>
<dbReference type="InterPro" id="IPR036852">
    <property type="entry name" value="Peptidase_S8/S53_dom_sf"/>
</dbReference>
<feature type="region of interest" description="Disordered" evidence="7">
    <location>
        <begin position="17"/>
        <end position="57"/>
    </location>
</feature>
<dbReference type="PANTHER" id="PTHR43806:SF11">
    <property type="entry name" value="CEREVISIN-RELATED"/>
    <property type="match status" value="1"/>
</dbReference>
<proteinExistence type="inferred from homology"/>
<dbReference type="PROSITE" id="PS00136">
    <property type="entry name" value="SUBTILASE_ASP"/>
    <property type="match status" value="1"/>
</dbReference>
<sequence>MEDTVSTPSRLVVLRAPGAVPDATRGRHARPAEGRDAGPGAGREGARNAASAVVEVQDEPTRAQLRELREDPGVLGFAAAMPLRLIEPLAAEEAGPRATTWGVDAVGAPASPFTGDGVTVAVLDTGIDAGHPAFAGVDLVLRDFTGSGSTQDENGHGTHCAGTVFGRDLDGERIGVAPGIGRALIGKVLGGPAGGGSDALASAVLWAAEGGANVISMSLGIDFPGWVAELVEQRGLPVQAATSIALEDYRANIRLFEQLANLLEARAPFAQTALIVAAAGNESERDGDPAYEINVSPPAAAHGVVSVAALGEGPSGFTVAPFSNTLATVAGPGVGVRSAWPGGGTRTISGTSMATPHVAGVAALWAQRLLAHGPLAPVELRSRLVASGTHAPLASGSDPLDVGAGLVQAPRE</sequence>
<dbReference type="PRINTS" id="PR00723">
    <property type="entry name" value="SUBTILISIN"/>
</dbReference>
<reference evidence="9 10" key="1">
    <citation type="submission" date="2024-05" db="EMBL/GenBank/DDBJ databases">
        <title>Sinomonas sp. nov., isolated from a waste landfill.</title>
        <authorList>
            <person name="Zhao Y."/>
        </authorList>
    </citation>
    <scope>NUCLEOTIDE SEQUENCE [LARGE SCALE GENOMIC DNA]</scope>
    <source>
        <strain evidence="9 10">CCTCC AB2014300</strain>
    </source>
</reference>
<dbReference type="PANTHER" id="PTHR43806">
    <property type="entry name" value="PEPTIDASE S8"/>
    <property type="match status" value="1"/>
</dbReference>
<dbReference type="PROSITE" id="PS00138">
    <property type="entry name" value="SUBTILASE_SER"/>
    <property type="match status" value="1"/>
</dbReference>
<evidence type="ECO:0000256" key="6">
    <source>
        <dbReference type="RuleBase" id="RU003355"/>
    </source>
</evidence>
<dbReference type="EMBL" id="JBDFRB010000004">
    <property type="protein sequence ID" value="MEN2744046.1"/>
    <property type="molecule type" value="Genomic_DNA"/>
</dbReference>
<feature type="active site" description="Charge relay system" evidence="5">
    <location>
        <position position="352"/>
    </location>
</feature>
<protein>
    <submittedName>
        <fullName evidence="9">S8 family serine peptidase</fullName>
    </submittedName>
</protein>
<evidence type="ECO:0000313" key="10">
    <source>
        <dbReference type="Proteomes" id="UP001422074"/>
    </source>
</evidence>
<feature type="domain" description="Peptidase S8/S53" evidence="8">
    <location>
        <begin position="115"/>
        <end position="388"/>
    </location>
</feature>
<dbReference type="Pfam" id="PF00082">
    <property type="entry name" value="Peptidase_S8"/>
    <property type="match status" value="1"/>
</dbReference>
<comment type="similarity">
    <text evidence="1 5 6">Belongs to the peptidase S8 family.</text>
</comment>
<feature type="active site" description="Charge relay system" evidence="5">
    <location>
        <position position="124"/>
    </location>
</feature>
<dbReference type="Gene3D" id="3.40.50.200">
    <property type="entry name" value="Peptidase S8/S53 domain"/>
    <property type="match status" value="1"/>
</dbReference>
<evidence type="ECO:0000256" key="3">
    <source>
        <dbReference type="ARBA" id="ARBA00022801"/>
    </source>
</evidence>
<dbReference type="Proteomes" id="UP001422074">
    <property type="component" value="Unassembled WGS sequence"/>
</dbReference>
<evidence type="ECO:0000313" key="9">
    <source>
        <dbReference type="EMBL" id="MEN2744046.1"/>
    </source>
</evidence>
<dbReference type="InterPro" id="IPR050131">
    <property type="entry name" value="Peptidase_S8_subtilisin-like"/>
</dbReference>
<dbReference type="InterPro" id="IPR000209">
    <property type="entry name" value="Peptidase_S8/S53_dom"/>
</dbReference>
<organism evidence="9 10">
    <name type="scientific">Sinomonas halotolerans</name>
    <dbReference type="NCBI Taxonomy" id="1644133"/>
    <lineage>
        <taxon>Bacteria</taxon>
        <taxon>Bacillati</taxon>
        <taxon>Actinomycetota</taxon>
        <taxon>Actinomycetes</taxon>
        <taxon>Micrococcales</taxon>
        <taxon>Micrococcaceae</taxon>
        <taxon>Sinomonas</taxon>
    </lineage>
</organism>
<evidence type="ECO:0000259" key="8">
    <source>
        <dbReference type="Pfam" id="PF00082"/>
    </source>
</evidence>
<dbReference type="InterPro" id="IPR023828">
    <property type="entry name" value="Peptidase_S8_Ser-AS"/>
</dbReference>
<dbReference type="RefSeq" id="WP_345883812.1">
    <property type="nucleotide sequence ID" value="NZ_JBDFRB010000004.1"/>
</dbReference>
<evidence type="ECO:0000256" key="1">
    <source>
        <dbReference type="ARBA" id="ARBA00011073"/>
    </source>
</evidence>
<dbReference type="PROSITE" id="PS51892">
    <property type="entry name" value="SUBTILASE"/>
    <property type="match status" value="1"/>
</dbReference>
<evidence type="ECO:0000256" key="2">
    <source>
        <dbReference type="ARBA" id="ARBA00022670"/>
    </source>
</evidence>
<keyword evidence="10" id="KW-1185">Reference proteome</keyword>
<keyword evidence="2 5" id="KW-0645">Protease</keyword>
<feature type="active site" description="Charge relay system" evidence="5">
    <location>
        <position position="156"/>
    </location>
</feature>
<accession>A0ABU9WXY3</accession>
<dbReference type="InterPro" id="IPR023827">
    <property type="entry name" value="Peptidase_S8_Asp-AS"/>
</dbReference>
<evidence type="ECO:0000256" key="4">
    <source>
        <dbReference type="ARBA" id="ARBA00022825"/>
    </source>
</evidence>
<name>A0ABU9WXY3_9MICC</name>
<evidence type="ECO:0000256" key="5">
    <source>
        <dbReference type="PROSITE-ProRule" id="PRU01240"/>
    </source>
</evidence>
<dbReference type="SUPFAM" id="SSF52743">
    <property type="entry name" value="Subtilisin-like"/>
    <property type="match status" value="1"/>
</dbReference>
<keyword evidence="4 5" id="KW-0720">Serine protease</keyword>